<dbReference type="AlphaFoldDB" id="A0A1R4A495"/>
<proteinExistence type="predicted"/>
<gene>
    <name evidence="1" type="ORF">HELO_2165B</name>
</gene>
<protein>
    <submittedName>
        <fullName evidence="1">Uncharacterized protein</fullName>
    </submittedName>
</protein>
<dbReference type="Proteomes" id="UP000008707">
    <property type="component" value="Chromosome"/>
</dbReference>
<evidence type="ECO:0000313" key="2">
    <source>
        <dbReference type="Proteomes" id="UP000008707"/>
    </source>
</evidence>
<reference evidence="2" key="1">
    <citation type="journal article" date="2011" name="Environ. Microbiol.">
        <title>A blueprint of ectoine metabolism from the genome of the industrial producer Halomonas elongata DSM 2581(T).</title>
        <authorList>
            <person name="Schwibbert K."/>
            <person name="Marin-Sanguino A."/>
            <person name="Bagyan I."/>
            <person name="Heidrich G."/>
            <person name="Lentzen G."/>
            <person name="Seitz H."/>
            <person name="Rampp M."/>
            <person name="Schuster S.C."/>
            <person name="Klenk H.P."/>
            <person name="Pfeiffer F."/>
            <person name="Oesterhelt D."/>
            <person name="Kunte H.J."/>
        </authorList>
    </citation>
    <scope>NUCLEOTIDE SEQUENCE [LARGE SCALE GENOMIC DNA]</scope>
    <source>
        <strain evidence="2">ATCC 33173 / DSM 2581 / NBRC 15536 / NCIMB 2198 / 1H9</strain>
    </source>
</reference>
<name>A0A1R4A495_HALED</name>
<sequence>MMQLIKEECFMKNIAGITFFLSSFLIGELALADSIAIENKDKLNVKVMYGDTVYMKNNDERSYDARNPKEGEEWIRVVFSSSKGSEDFLDLKLRSSYGIDDAGRGCNYSLLMTEKSGWKLVGSDSGECTRSQDNYEPEAPHAHAYTVKNESEIPVYPAFSVEKDNDFSSDSVLGYLKPEESRVYSTTTGYWKNINVKDHVQVGFYNPYTTSYVKCSNELGLIDKESDFVFTKDHQCEKAK</sequence>
<dbReference type="EMBL" id="FN869568">
    <property type="protein sequence ID" value="SJK83773.1"/>
    <property type="molecule type" value="Genomic_DNA"/>
</dbReference>
<organism evidence="1 2">
    <name type="scientific">Halomonas elongata (strain ATCC 33173 / DSM 2581 / NBRC 15536 / NCIMB 2198 / 1H9)</name>
    <dbReference type="NCBI Taxonomy" id="768066"/>
    <lineage>
        <taxon>Bacteria</taxon>
        <taxon>Pseudomonadati</taxon>
        <taxon>Pseudomonadota</taxon>
        <taxon>Gammaproteobacteria</taxon>
        <taxon>Oceanospirillales</taxon>
        <taxon>Halomonadaceae</taxon>
        <taxon>Halomonas</taxon>
    </lineage>
</organism>
<dbReference type="KEGG" id="hel:HELO_2165B"/>
<accession>A0A1R4A495</accession>
<evidence type="ECO:0000313" key="1">
    <source>
        <dbReference type="EMBL" id="SJK83773.1"/>
    </source>
</evidence>